<dbReference type="GO" id="GO:0003677">
    <property type="term" value="F:DNA binding"/>
    <property type="evidence" value="ECO:0007669"/>
    <property type="project" value="UniProtKB-KW"/>
</dbReference>
<reference evidence="3 4" key="1">
    <citation type="submission" date="2017-12" db="EMBL/GenBank/DDBJ databases">
        <title>Phylogenetic diversity of female urinary microbiome.</title>
        <authorList>
            <person name="Thomas-White K."/>
            <person name="Wolfe A.J."/>
        </authorList>
    </citation>
    <scope>NUCLEOTIDE SEQUENCE [LARGE SCALE GENOMIC DNA]</scope>
    <source>
        <strain evidence="3 4">UMB0064</strain>
    </source>
</reference>
<dbReference type="PANTHER" id="PTHR46558:SF11">
    <property type="entry name" value="HTH-TYPE TRANSCRIPTIONAL REGULATOR XRE"/>
    <property type="match status" value="1"/>
</dbReference>
<proteinExistence type="predicted"/>
<dbReference type="PANTHER" id="PTHR46558">
    <property type="entry name" value="TRACRIPTIONAL REGULATORY PROTEIN-RELATED-RELATED"/>
    <property type="match status" value="1"/>
</dbReference>
<comment type="caution">
    <text evidence="3">The sequence shown here is derived from an EMBL/GenBank/DDBJ whole genome shotgun (WGS) entry which is preliminary data.</text>
</comment>
<organism evidence="3 4">
    <name type="scientific">Alloscardovia omnicolens</name>
    <dbReference type="NCBI Taxonomy" id="419015"/>
    <lineage>
        <taxon>Bacteria</taxon>
        <taxon>Bacillati</taxon>
        <taxon>Actinomycetota</taxon>
        <taxon>Actinomycetes</taxon>
        <taxon>Bifidobacteriales</taxon>
        <taxon>Bifidobacteriaceae</taxon>
        <taxon>Alloscardovia</taxon>
    </lineage>
</organism>
<gene>
    <name evidence="3" type="ORF">CYJ32_06545</name>
</gene>
<dbReference type="PROSITE" id="PS50943">
    <property type="entry name" value="HTH_CROC1"/>
    <property type="match status" value="1"/>
</dbReference>
<dbReference type="Proteomes" id="UP000242263">
    <property type="component" value="Unassembled WGS sequence"/>
</dbReference>
<dbReference type="InterPro" id="IPR010982">
    <property type="entry name" value="Lambda_DNA-bd_dom_sf"/>
</dbReference>
<dbReference type="CDD" id="cd00093">
    <property type="entry name" value="HTH_XRE"/>
    <property type="match status" value="1"/>
</dbReference>
<evidence type="ECO:0000259" key="2">
    <source>
        <dbReference type="PROSITE" id="PS50943"/>
    </source>
</evidence>
<dbReference type="Pfam" id="PF01381">
    <property type="entry name" value="HTH_3"/>
    <property type="match status" value="1"/>
</dbReference>
<dbReference type="EMBL" id="PKGU01000004">
    <property type="protein sequence ID" value="PKZ14590.1"/>
    <property type="molecule type" value="Genomic_DNA"/>
</dbReference>
<accession>A0A2I1M390</accession>
<protein>
    <submittedName>
        <fullName evidence="3">XRE family transcriptional regulator</fullName>
    </submittedName>
</protein>
<dbReference type="Gene3D" id="1.10.260.40">
    <property type="entry name" value="lambda repressor-like DNA-binding domains"/>
    <property type="match status" value="1"/>
</dbReference>
<keyword evidence="1" id="KW-0238">DNA-binding</keyword>
<dbReference type="AlphaFoldDB" id="A0A2I1M390"/>
<sequence length="72" mass="8280">MSVGVKIKSIRKKCLLSQNEFANQLGVSFSTVNRWENEKTVPNYNALRKIKDFCNIKQLPFDIDQNENTCGD</sequence>
<feature type="domain" description="HTH cro/C1-type" evidence="2">
    <location>
        <begin position="7"/>
        <end position="66"/>
    </location>
</feature>
<evidence type="ECO:0000313" key="3">
    <source>
        <dbReference type="EMBL" id="PKZ14590.1"/>
    </source>
</evidence>
<dbReference type="RefSeq" id="WP_101541508.1">
    <property type="nucleotide sequence ID" value="NZ_CAMYCS010000004.1"/>
</dbReference>
<dbReference type="InterPro" id="IPR001387">
    <property type="entry name" value="Cro/C1-type_HTH"/>
</dbReference>
<name>A0A2I1M390_9BIFI</name>
<dbReference type="SMART" id="SM00530">
    <property type="entry name" value="HTH_XRE"/>
    <property type="match status" value="1"/>
</dbReference>
<evidence type="ECO:0000313" key="4">
    <source>
        <dbReference type="Proteomes" id="UP000242263"/>
    </source>
</evidence>
<evidence type="ECO:0000256" key="1">
    <source>
        <dbReference type="ARBA" id="ARBA00023125"/>
    </source>
</evidence>
<dbReference type="SUPFAM" id="SSF47413">
    <property type="entry name" value="lambda repressor-like DNA-binding domains"/>
    <property type="match status" value="1"/>
</dbReference>